<keyword evidence="2" id="KW-0808">Transferase</keyword>
<dbReference type="Proteomes" id="UP000694865">
    <property type="component" value="Unplaced"/>
</dbReference>
<protein>
    <submittedName>
        <fullName evidence="5">Sulfotransferase 1C3-like</fullName>
    </submittedName>
</protein>
<evidence type="ECO:0000259" key="3">
    <source>
        <dbReference type="Pfam" id="PF00685"/>
    </source>
</evidence>
<dbReference type="InterPro" id="IPR027417">
    <property type="entry name" value="P-loop_NTPase"/>
</dbReference>
<comment type="similarity">
    <text evidence="1">Belongs to the sulfotransferase 1 family.</text>
</comment>
<name>A0ABM0M5I1_SACKO</name>
<dbReference type="InterPro" id="IPR000863">
    <property type="entry name" value="Sulfotransferase_dom"/>
</dbReference>
<keyword evidence="4" id="KW-1185">Reference proteome</keyword>
<accession>A0ABM0M5I1</accession>
<evidence type="ECO:0000313" key="4">
    <source>
        <dbReference type="Proteomes" id="UP000694865"/>
    </source>
</evidence>
<evidence type="ECO:0000256" key="1">
    <source>
        <dbReference type="ARBA" id="ARBA00005771"/>
    </source>
</evidence>
<evidence type="ECO:0000313" key="5">
    <source>
        <dbReference type="RefSeq" id="XP_006815272.1"/>
    </source>
</evidence>
<dbReference type="GeneID" id="102801163"/>
<dbReference type="Gene3D" id="3.40.50.300">
    <property type="entry name" value="P-loop containing nucleotide triphosphate hydrolases"/>
    <property type="match status" value="1"/>
</dbReference>
<sequence length="239" mass="27433">MILTAKKELFLANKENKQRFINMLSEKLQLAGCDVHHAKGDADLLIAQTALTSAESMNTVLEGEDTDLLVIYVVRNPKDVLVSLNHQINISPYRSSYESFQDILDDFMSGQTIQGEWPAHVTHWWIKKEKDNVLFLKYEDMKKDLEETVRAVCAFLGKTLTSELIQRISDECTFEAMKKRKVKDHLCKIFGIDPSLSPFIRKGKVGGWKDHFTVAQNEVFDKWYHEALEGTGLSFDFIE</sequence>
<dbReference type="PANTHER" id="PTHR11783">
    <property type="entry name" value="SULFOTRANSFERASE SULT"/>
    <property type="match status" value="1"/>
</dbReference>
<organism evidence="4 5">
    <name type="scientific">Saccoglossus kowalevskii</name>
    <name type="common">Acorn worm</name>
    <dbReference type="NCBI Taxonomy" id="10224"/>
    <lineage>
        <taxon>Eukaryota</taxon>
        <taxon>Metazoa</taxon>
        <taxon>Hemichordata</taxon>
        <taxon>Enteropneusta</taxon>
        <taxon>Harrimaniidae</taxon>
        <taxon>Saccoglossus</taxon>
    </lineage>
</organism>
<dbReference type="Pfam" id="PF00685">
    <property type="entry name" value="Sulfotransfer_1"/>
    <property type="match status" value="1"/>
</dbReference>
<dbReference type="SUPFAM" id="SSF52540">
    <property type="entry name" value="P-loop containing nucleoside triphosphate hydrolases"/>
    <property type="match status" value="1"/>
</dbReference>
<reference evidence="5" key="1">
    <citation type="submission" date="2025-08" db="UniProtKB">
        <authorList>
            <consortium name="RefSeq"/>
        </authorList>
    </citation>
    <scope>IDENTIFICATION</scope>
    <source>
        <tissue evidence="5">Testes</tissue>
    </source>
</reference>
<gene>
    <name evidence="5" type="primary">LOC102801163</name>
</gene>
<feature type="domain" description="Sulfotransferase" evidence="3">
    <location>
        <begin position="65"/>
        <end position="232"/>
    </location>
</feature>
<dbReference type="RefSeq" id="XP_006815272.1">
    <property type="nucleotide sequence ID" value="XM_006815209.1"/>
</dbReference>
<proteinExistence type="inferred from homology"/>
<evidence type="ECO:0000256" key="2">
    <source>
        <dbReference type="ARBA" id="ARBA00022679"/>
    </source>
</evidence>